<feature type="compositionally biased region" description="Low complexity" evidence="1">
    <location>
        <begin position="1"/>
        <end position="18"/>
    </location>
</feature>
<evidence type="ECO:0000256" key="1">
    <source>
        <dbReference type="SAM" id="MobiDB-lite"/>
    </source>
</evidence>
<sequence length="217" mass="22951">MATARTSTSTSSGPRAPGMSNGIPSTIEFSNGCDTSSSREVAAMVSNRNSNIPREVGESYCSERWGLCLRQTTDEKVVISGFSSPECLASRDINLAVGRIILKIGSNSAKGKGVQAIVQELEDSPLGTKLKLASRYGSIWKTTLGSSMDNDQQDGAVQNATTTSTGSSRFSFTSRFSTKNAKTETGTSRTTRNASTSLFKALVAPFHTTNSATAPSR</sequence>
<accession>A0A9N8DUB7</accession>
<gene>
    <name evidence="2" type="ORF">SEMRO_363_G126870.1</name>
</gene>
<evidence type="ECO:0000313" key="2">
    <source>
        <dbReference type="EMBL" id="CAB9508836.1"/>
    </source>
</evidence>
<keyword evidence="3" id="KW-1185">Reference proteome</keyword>
<organism evidence="2 3">
    <name type="scientific">Seminavis robusta</name>
    <dbReference type="NCBI Taxonomy" id="568900"/>
    <lineage>
        <taxon>Eukaryota</taxon>
        <taxon>Sar</taxon>
        <taxon>Stramenopiles</taxon>
        <taxon>Ochrophyta</taxon>
        <taxon>Bacillariophyta</taxon>
        <taxon>Bacillariophyceae</taxon>
        <taxon>Bacillariophycidae</taxon>
        <taxon>Naviculales</taxon>
        <taxon>Naviculaceae</taxon>
        <taxon>Seminavis</taxon>
    </lineage>
</organism>
<evidence type="ECO:0000313" key="3">
    <source>
        <dbReference type="Proteomes" id="UP001153069"/>
    </source>
</evidence>
<proteinExistence type="predicted"/>
<name>A0A9N8DUB7_9STRA</name>
<dbReference type="AlphaFoldDB" id="A0A9N8DUB7"/>
<dbReference type="EMBL" id="CAICTM010000362">
    <property type="protein sequence ID" value="CAB9508836.1"/>
    <property type="molecule type" value="Genomic_DNA"/>
</dbReference>
<dbReference type="Proteomes" id="UP001153069">
    <property type="component" value="Unassembled WGS sequence"/>
</dbReference>
<protein>
    <submittedName>
        <fullName evidence="2">Uncharacterized protein</fullName>
    </submittedName>
</protein>
<reference evidence="2" key="1">
    <citation type="submission" date="2020-06" db="EMBL/GenBank/DDBJ databases">
        <authorList>
            <consortium name="Plant Systems Biology data submission"/>
        </authorList>
    </citation>
    <scope>NUCLEOTIDE SEQUENCE</scope>
    <source>
        <strain evidence="2">D6</strain>
    </source>
</reference>
<feature type="region of interest" description="Disordered" evidence="1">
    <location>
        <begin position="1"/>
        <end position="28"/>
    </location>
</feature>
<comment type="caution">
    <text evidence="2">The sequence shown here is derived from an EMBL/GenBank/DDBJ whole genome shotgun (WGS) entry which is preliminary data.</text>
</comment>